<accession>A0A8H4VFY9</accession>
<dbReference type="GO" id="GO:0006511">
    <property type="term" value="P:ubiquitin-dependent protein catabolic process"/>
    <property type="evidence" value="ECO:0007669"/>
    <property type="project" value="InterPro"/>
</dbReference>
<sequence>MADQIIMLQTSNGVEIKITRQAAERSVLIHNIMHDVPNWQHEAIPMANVNDKVLRRVVDWCEHHQAHTRTDPGALDDWDAEFMQLDVDMLFDLILAANYLEIEQLLELGCSTVASMIHDKSFEEMATLLKVPRDAIVPASDPEPEPEATDLLPYTRPPRPTAQDAFDARLLLQSRLPPELAIIIVNRAYPSWIVARRVERGVYHADDFNHLSIAGFYLNTRQIPMEPGSFCARSIVFQTRAADQGWATWGGEGTFHNSHTWFEASILRPLRGTQRARHEGELEHEELPKRTWQYPHLAREAFNDRGWDFVYKENGKVTWRVSNNLTARSHDRDYRVEWRRGVDTVRESKEAQGGGKGFLERLRPGDMVVLWARAEQRAWQNRVAAATIEIEYVL</sequence>
<dbReference type="SUPFAM" id="SSF54695">
    <property type="entry name" value="POZ domain"/>
    <property type="match status" value="1"/>
</dbReference>
<name>A0A8H4VFY9_9HYPO</name>
<feature type="domain" description="SKP1 component dimerisation" evidence="4">
    <location>
        <begin position="104"/>
        <end position="134"/>
    </location>
</feature>
<keyword evidence="6" id="KW-0436">Ligase</keyword>
<comment type="caution">
    <text evidence="6">The sequence shown here is derived from an EMBL/GenBank/DDBJ whole genome shotgun (WGS) entry which is preliminary data.</text>
</comment>
<dbReference type="GO" id="GO:0016874">
    <property type="term" value="F:ligase activity"/>
    <property type="evidence" value="ECO:0007669"/>
    <property type="project" value="UniProtKB-KW"/>
</dbReference>
<keyword evidence="2" id="KW-0833">Ubl conjugation pathway</keyword>
<dbReference type="Gene3D" id="3.30.710.10">
    <property type="entry name" value="Potassium Channel Kv1.1, Chain A"/>
    <property type="match status" value="1"/>
</dbReference>
<protein>
    <submittedName>
        <fullName evidence="6">Ubiquitin-protein ligase</fullName>
    </submittedName>
</protein>
<dbReference type="Proteomes" id="UP000562929">
    <property type="component" value="Unassembled WGS sequence"/>
</dbReference>
<dbReference type="PANTHER" id="PTHR11165">
    <property type="entry name" value="SKP1"/>
    <property type="match status" value="1"/>
</dbReference>
<gene>
    <name evidence="6" type="ORF">GQ602_002783</name>
</gene>
<evidence type="ECO:0000259" key="5">
    <source>
        <dbReference type="Pfam" id="PF03931"/>
    </source>
</evidence>
<dbReference type="Pfam" id="PF01466">
    <property type="entry name" value="Skp1"/>
    <property type="match status" value="1"/>
</dbReference>
<evidence type="ECO:0000256" key="3">
    <source>
        <dbReference type="ARBA" id="ARBA00045385"/>
    </source>
</evidence>
<dbReference type="CDD" id="cd18322">
    <property type="entry name" value="BTB_POZ_SKP1"/>
    <property type="match status" value="1"/>
</dbReference>
<dbReference type="SUPFAM" id="SSF81382">
    <property type="entry name" value="Skp1 dimerisation domain-like"/>
    <property type="match status" value="1"/>
</dbReference>
<evidence type="ECO:0000256" key="2">
    <source>
        <dbReference type="ARBA" id="ARBA00022786"/>
    </source>
</evidence>
<evidence type="ECO:0000259" key="4">
    <source>
        <dbReference type="Pfam" id="PF01466"/>
    </source>
</evidence>
<dbReference type="Pfam" id="PF03931">
    <property type="entry name" value="Skp1_POZ"/>
    <property type="match status" value="1"/>
</dbReference>
<dbReference type="InterPro" id="IPR016897">
    <property type="entry name" value="SKP1"/>
</dbReference>
<keyword evidence="7" id="KW-1185">Reference proteome</keyword>
<dbReference type="OrthoDB" id="66095at2759"/>
<comment type="similarity">
    <text evidence="1">Belongs to the SKP1 family.</text>
</comment>
<reference evidence="6 7" key="1">
    <citation type="journal article" date="2020" name="G3 (Bethesda)">
        <title>Genetic Underpinnings of Host Manipulation by Ophiocordyceps as Revealed by Comparative Transcriptomics.</title>
        <authorList>
            <person name="Will I."/>
            <person name="Das B."/>
            <person name="Trinh T."/>
            <person name="Brachmann A."/>
            <person name="Ohm R.A."/>
            <person name="de Bekker C."/>
        </authorList>
    </citation>
    <scope>NUCLEOTIDE SEQUENCE [LARGE SCALE GENOMIC DNA]</scope>
    <source>
        <strain evidence="6 7">EC05</strain>
    </source>
</reference>
<dbReference type="InterPro" id="IPR011333">
    <property type="entry name" value="SKP1/BTB/POZ_sf"/>
</dbReference>
<dbReference type="InterPro" id="IPR016073">
    <property type="entry name" value="Skp1_comp_POZ"/>
</dbReference>
<organism evidence="6 7">
    <name type="scientific">Ophiocordyceps camponoti-floridani</name>
    <dbReference type="NCBI Taxonomy" id="2030778"/>
    <lineage>
        <taxon>Eukaryota</taxon>
        <taxon>Fungi</taxon>
        <taxon>Dikarya</taxon>
        <taxon>Ascomycota</taxon>
        <taxon>Pezizomycotina</taxon>
        <taxon>Sordariomycetes</taxon>
        <taxon>Hypocreomycetidae</taxon>
        <taxon>Hypocreales</taxon>
        <taxon>Ophiocordycipitaceae</taxon>
        <taxon>Ophiocordyceps</taxon>
    </lineage>
</organism>
<comment type="function">
    <text evidence="3">Essential component of the SCF (SKP1-CUL1-F-box protein) E3 ubiquitin ligase complexes, which mediate the ubiquitination and subsequent proteasomal degradation of target proteins. Controls sulfur metabolite repression, probably by mediating the inactivation or degradation of the metR transcription factor.</text>
</comment>
<dbReference type="EMBL" id="JAACLJ010000002">
    <property type="protein sequence ID" value="KAF4592484.1"/>
    <property type="molecule type" value="Genomic_DNA"/>
</dbReference>
<dbReference type="InterPro" id="IPR001232">
    <property type="entry name" value="SKP1-like"/>
</dbReference>
<dbReference type="SMART" id="SM00512">
    <property type="entry name" value="Skp1"/>
    <property type="match status" value="1"/>
</dbReference>
<dbReference type="InterPro" id="IPR036296">
    <property type="entry name" value="SKP1-like_dim_sf"/>
</dbReference>
<dbReference type="InterPro" id="IPR016072">
    <property type="entry name" value="Skp1_comp_dimer"/>
</dbReference>
<proteinExistence type="inferred from homology"/>
<evidence type="ECO:0000313" key="7">
    <source>
        <dbReference type="Proteomes" id="UP000562929"/>
    </source>
</evidence>
<evidence type="ECO:0000256" key="1">
    <source>
        <dbReference type="ARBA" id="ARBA00009993"/>
    </source>
</evidence>
<feature type="domain" description="SKP1 component POZ" evidence="5">
    <location>
        <begin position="5"/>
        <end position="65"/>
    </location>
</feature>
<evidence type="ECO:0000313" key="6">
    <source>
        <dbReference type="EMBL" id="KAF4592484.1"/>
    </source>
</evidence>
<dbReference type="AlphaFoldDB" id="A0A8H4VFY9"/>